<comment type="caution">
    <text evidence="2">The sequence shown here is derived from an EMBL/GenBank/DDBJ whole genome shotgun (WGS) entry which is preliminary data.</text>
</comment>
<keyword evidence="3" id="KW-1185">Reference proteome</keyword>
<gene>
    <name evidence="2" type="ORF">PoB_003238300</name>
</gene>
<feature type="compositionally biased region" description="Polar residues" evidence="1">
    <location>
        <begin position="1"/>
        <end position="21"/>
    </location>
</feature>
<proteinExistence type="predicted"/>
<dbReference type="EMBL" id="BLXT01003754">
    <property type="protein sequence ID" value="GFO05878.1"/>
    <property type="molecule type" value="Genomic_DNA"/>
</dbReference>
<feature type="region of interest" description="Disordered" evidence="1">
    <location>
        <begin position="1"/>
        <end position="24"/>
    </location>
</feature>
<protein>
    <submittedName>
        <fullName evidence="2">Pol-like protein</fullName>
    </submittedName>
</protein>
<evidence type="ECO:0000256" key="1">
    <source>
        <dbReference type="SAM" id="MobiDB-lite"/>
    </source>
</evidence>
<dbReference type="AlphaFoldDB" id="A0AAV4AH55"/>
<dbReference type="Proteomes" id="UP000735302">
    <property type="component" value="Unassembled WGS sequence"/>
</dbReference>
<reference evidence="2 3" key="1">
    <citation type="journal article" date="2021" name="Elife">
        <title>Chloroplast acquisition without the gene transfer in kleptoplastic sea slugs, Plakobranchus ocellatus.</title>
        <authorList>
            <person name="Maeda T."/>
            <person name="Takahashi S."/>
            <person name="Yoshida T."/>
            <person name="Shimamura S."/>
            <person name="Takaki Y."/>
            <person name="Nagai Y."/>
            <person name="Toyoda A."/>
            <person name="Suzuki Y."/>
            <person name="Arimoto A."/>
            <person name="Ishii H."/>
            <person name="Satoh N."/>
            <person name="Nishiyama T."/>
            <person name="Hasebe M."/>
            <person name="Maruyama T."/>
            <person name="Minagawa J."/>
            <person name="Obokata J."/>
            <person name="Shigenobu S."/>
        </authorList>
    </citation>
    <scope>NUCLEOTIDE SEQUENCE [LARGE SCALE GENOMIC DNA]</scope>
</reference>
<evidence type="ECO:0000313" key="2">
    <source>
        <dbReference type="EMBL" id="GFO05878.1"/>
    </source>
</evidence>
<sequence length="177" mass="20748">MLREQTSSMKCSQTWTKTSTGEAKEPVENGRRQCVDFGWATCGSPRATFLKNEDQPFCYACDSLYTVRHMLIECLDFQDTRRKYFSVTDLYRLFREVNPSRIVDCPFRGITIKHAHIGFLNKVPCIKYECDDGKISVYSRQCVLNDKCYNLDHMVKLGNKNYKCVIRDRKIRFSSDY</sequence>
<name>A0AAV4AH55_9GAST</name>
<accession>A0AAV4AH55</accession>
<organism evidence="2 3">
    <name type="scientific">Plakobranchus ocellatus</name>
    <dbReference type="NCBI Taxonomy" id="259542"/>
    <lineage>
        <taxon>Eukaryota</taxon>
        <taxon>Metazoa</taxon>
        <taxon>Spiralia</taxon>
        <taxon>Lophotrochozoa</taxon>
        <taxon>Mollusca</taxon>
        <taxon>Gastropoda</taxon>
        <taxon>Heterobranchia</taxon>
        <taxon>Euthyneura</taxon>
        <taxon>Panpulmonata</taxon>
        <taxon>Sacoglossa</taxon>
        <taxon>Placobranchoidea</taxon>
        <taxon>Plakobranchidae</taxon>
        <taxon>Plakobranchus</taxon>
    </lineage>
</organism>
<evidence type="ECO:0000313" key="3">
    <source>
        <dbReference type="Proteomes" id="UP000735302"/>
    </source>
</evidence>